<dbReference type="GO" id="GO:0004866">
    <property type="term" value="F:endopeptidase inhibitor activity"/>
    <property type="evidence" value="ECO:0007669"/>
    <property type="project" value="InterPro"/>
</dbReference>
<evidence type="ECO:0000256" key="4">
    <source>
        <dbReference type="SAM" id="Phobius"/>
    </source>
</evidence>
<keyword evidence="3" id="KW-1015">Disulfide bond</keyword>
<evidence type="ECO:0008006" key="8">
    <source>
        <dbReference type="Google" id="ProtNLM"/>
    </source>
</evidence>
<proteinExistence type="predicted"/>
<organism evidence="7">
    <name type="scientific">Arion vulgaris</name>
    <dbReference type="NCBI Taxonomy" id="1028688"/>
    <lineage>
        <taxon>Eukaryota</taxon>
        <taxon>Metazoa</taxon>
        <taxon>Spiralia</taxon>
        <taxon>Lophotrochozoa</taxon>
        <taxon>Mollusca</taxon>
        <taxon>Gastropoda</taxon>
        <taxon>Heterobranchia</taxon>
        <taxon>Euthyneura</taxon>
        <taxon>Panpulmonata</taxon>
        <taxon>Eupulmonata</taxon>
        <taxon>Stylommatophora</taxon>
        <taxon>Helicina</taxon>
        <taxon>Arionoidea</taxon>
        <taxon>Arionidae</taxon>
        <taxon>Arion</taxon>
    </lineage>
</organism>
<evidence type="ECO:0000256" key="3">
    <source>
        <dbReference type="ARBA" id="ARBA00023157"/>
    </source>
</evidence>
<dbReference type="InterPro" id="IPR008930">
    <property type="entry name" value="Terpenoid_cyclase/PrenylTrfase"/>
</dbReference>
<dbReference type="InterPro" id="IPR047565">
    <property type="entry name" value="Alpha-macroglob_thiol-ester_cl"/>
</dbReference>
<keyword evidence="2" id="KW-0882">Thioester bond</keyword>
<dbReference type="SMART" id="SM01360">
    <property type="entry name" value="A2M"/>
    <property type="match status" value="1"/>
</dbReference>
<dbReference type="InterPro" id="IPR001599">
    <property type="entry name" value="Macroglobln_a2"/>
</dbReference>
<dbReference type="AlphaFoldDB" id="A0A0B6YTJ1"/>
<feature type="non-terminal residue" evidence="7">
    <location>
        <position position="1"/>
    </location>
</feature>
<dbReference type="InterPro" id="IPR009048">
    <property type="entry name" value="A-macroglobulin_rcpt-bd"/>
</dbReference>
<dbReference type="InterPro" id="IPR011626">
    <property type="entry name" value="Alpha-macroglobulin_TED"/>
</dbReference>
<name>A0A0B6YTJ1_9EUPU</name>
<dbReference type="InterPro" id="IPR013783">
    <property type="entry name" value="Ig-like_fold"/>
</dbReference>
<dbReference type="SMART" id="SM01419">
    <property type="entry name" value="Thiol-ester_cl"/>
    <property type="match status" value="1"/>
</dbReference>
<dbReference type="Pfam" id="PF07677">
    <property type="entry name" value="A2M_recep"/>
    <property type="match status" value="1"/>
</dbReference>
<dbReference type="EMBL" id="HACG01012246">
    <property type="protein sequence ID" value="CEK59111.1"/>
    <property type="molecule type" value="Transcribed_RNA"/>
</dbReference>
<protein>
    <recommendedName>
        <fullName evidence="8">Alpha-2-macroglobulin domain-containing protein</fullName>
    </recommendedName>
</protein>
<dbReference type="InterPro" id="IPR036595">
    <property type="entry name" value="A-macroglobulin_rcpt-bd_sf"/>
</dbReference>
<dbReference type="InterPro" id="IPR019742">
    <property type="entry name" value="MacrogloblnA2_CS"/>
</dbReference>
<dbReference type="Gene3D" id="1.50.10.20">
    <property type="match status" value="1"/>
</dbReference>
<keyword evidence="4" id="KW-0812">Transmembrane</keyword>
<dbReference type="SMART" id="SM01361">
    <property type="entry name" value="A2M_recep"/>
    <property type="match status" value="1"/>
</dbReference>
<dbReference type="GO" id="GO:0005615">
    <property type="term" value="C:extracellular space"/>
    <property type="evidence" value="ECO:0007669"/>
    <property type="project" value="InterPro"/>
</dbReference>
<keyword evidence="1" id="KW-0732">Signal</keyword>
<dbReference type="Pfam" id="PF07678">
    <property type="entry name" value="TED_complement"/>
    <property type="match status" value="1"/>
</dbReference>
<evidence type="ECO:0000256" key="2">
    <source>
        <dbReference type="ARBA" id="ARBA00022966"/>
    </source>
</evidence>
<reference evidence="7" key="1">
    <citation type="submission" date="2014-12" db="EMBL/GenBank/DDBJ databases">
        <title>Insight into the proteome of Arion vulgaris.</title>
        <authorList>
            <person name="Aradska J."/>
            <person name="Bulat T."/>
            <person name="Smidak R."/>
            <person name="Sarate P."/>
            <person name="Gangsoo J."/>
            <person name="Sialana F."/>
            <person name="Bilban M."/>
            <person name="Lubec G."/>
        </authorList>
    </citation>
    <scope>NUCLEOTIDE SEQUENCE</scope>
    <source>
        <tissue evidence="7">Skin</tissue>
    </source>
</reference>
<dbReference type="PROSITE" id="PS00477">
    <property type="entry name" value="ALPHA_2_MACROGLOBULIN"/>
    <property type="match status" value="1"/>
</dbReference>
<dbReference type="SUPFAM" id="SSF49410">
    <property type="entry name" value="Alpha-macroglobulin receptor domain"/>
    <property type="match status" value="1"/>
</dbReference>
<keyword evidence="4" id="KW-0472">Membrane</keyword>
<sequence length="873" mass="96250">GRTDLNKEEVLSGLSNFSLKSSSSKMDDNYVPHSADKIIQVLGLTTFTTATIKRDSSYHIRFYNMPIPDNRQHIMNMEPAVKSYDKDNAEPKQEVKQKEPVIGKVRKHFPETWLWGQGKTDINGHLKQSVTLPDTITTWLVSAFAVNDEGLAVGSNPFQLAAVQIFFLTMNLPYSIKRGEVFVLRVTLFNYRKQDVNAVIKLANQTTQFSVLDDRQESNGWIVRDVNVTANRASSVEFKIKATSVGLIDLHVIAEDLDDGTKDEVKQKLLVKPEGEMRSRAITKVLVLNTGTEISDTFILDWPENKIVPDSRRVEVKVTGTILGQSLSNLKHLVVVPYGCGEQNMISTVPNIYGLTYIQSRDESRDFDMERDMIDNMKTGYQRQVDMYRHSDGSYSAWGEKQTQKTSGSTWLTAFVLKSFSQAAKFITVDSQVLLSAAKFLTGKQQRSGIFVETGQVFHNAMQSTTGSGPSLTVYTLISLLEAKQAVGGKLLDLNKQIDLAVTYIKSNLSSTYLRETKSQFLAAMSAYALSLVDDDNASLLMDEFLHVVTDLGAPWEGGSASQKKKQVATSYRVTTSSSGDIEIAAYYLLALTHSRHIAEGFQVVKWLQSQQNSNGGYYSTQDTVMALQALSEFGVVHKESLPVDFVNVQEPGSGQSFNVSIGGSRSVLLHTVELPANATTVQVTASGTVGSSCIVKVVYTYYTLAGDDDMAQPEPEVSVVTKTSKVSETIRKVEACVKSSKSLKYKGMFVTTLNLPSGEVALDDPSTILANNPQANWVESEEGILHFYMNTAPGDGYCLYAQVERQMEFEVQKPGSAKIYAYYQPDTAQEVALSLECVNGGDCDSDGAVLINMSNVLLTILICTLVSLLTCM</sequence>
<feature type="transmembrane region" description="Helical" evidence="4">
    <location>
        <begin position="850"/>
        <end position="872"/>
    </location>
</feature>
<accession>A0A0B6YTJ1</accession>
<evidence type="ECO:0000313" key="7">
    <source>
        <dbReference type="EMBL" id="CEK59111.1"/>
    </source>
</evidence>
<dbReference type="InterPro" id="IPR050473">
    <property type="entry name" value="A2M/Complement_sys"/>
</dbReference>
<dbReference type="Pfam" id="PF00207">
    <property type="entry name" value="A2M"/>
    <property type="match status" value="1"/>
</dbReference>
<evidence type="ECO:0000259" key="5">
    <source>
        <dbReference type="SMART" id="SM01360"/>
    </source>
</evidence>
<dbReference type="PANTHER" id="PTHR11412:SF136">
    <property type="entry name" value="CD109 ANTIGEN"/>
    <property type="match status" value="1"/>
</dbReference>
<dbReference type="Gene3D" id="2.60.40.10">
    <property type="entry name" value="Immunoglobulins"/>
    <property type="match status" value="1"/>
</dbReference>
<dbReference type="Gene3D" id="2.20.130.20">
    <property type="match status" value="1"/>
</dbReference>
<dbReference type="PANTHER" id="PTHR11412">
    <property type="entry name" value="MACROGLOBULIN / COMPLEMENT"/>
    <property type="match status" value="1"/>
</dbReference>
<feature type="domain" description="Alpha-macroglobulin receptor-binding" evidence="6">
    <location>
        <begin position="747"/>
        <end position="834"/>
    </location>
</feature>
<dbReference type="SUPFAM" id="SSF48239">
    <property type="entry name" value="Terpenoid cyclases/Protein prenyltransferases"/>
    <property type="match status" value="1"/>
</dbReference>
<gene>
    <name evidence="7" type="primary">ORF35213</name>
</gene>
<evidence type="ECO:0000256" key="1">
    <source>
        <dbReference type="ARBA" id="ARBA00022729"/>
    </source>
</evidence>
<keyword evidence="4" id="KW-1133">Transmembrane helix</keyword>
<dbReference type="Gene3D" id="2.60.120.1540">
    <property type="match status" value="1"/>
</dbReference>
<evidence type="ECO:0000259" key="6">
    <source>
        <dbReference type="SMART" id="SM01361"/>
    </source>
</evidence>
<dbReference type="Gene3D" id="2.60.40.690">
    <property type="entry name" value="Alpha-macroglobulin, receptor-binding domain"/>
    <property type="match status" value="1"/>
</dbReference>
<feature type="domain" description="Alpha-2-macroglobulin" evidence="5">
    <location>
        <begin position="112"/>
        <end position="202"/>
    </location>
</feature>